<dbReference type="AlphaFoldDB" id="A0A0C3EY93"/>
<evidence type="ECO:0000313" key="2">
    <source>
        <dbReference type="Proteomes" id="UP000054166"/>
    </source>
</evidence>
<accession>A0A0C3EY93</accession>
<dbReference type="HOGENOM" id="CLU_2590616_0_0_1"/>
<name>A0A0C3EY93_PILCF</name>
<dbReference type="EMBL" id="KN833024">
    <property type="protein sequence ID" value="KIM77490.1"/>
    <property type="molecule type" value="Genomic_DNA"/>
</dbReference>
<dbReference type="Proteomes" id="UP000054166">
    <property type="component" value="Unassembled WGS sequence"/>
</dbReference>
<reference evidence="2" key="2">
    <citation type="submission" date="2015-01" db="EMBL/GenBank/DDBJ databases">
        <title>Evolutionary Origins and Diversification of the Mycorrhizal Mutualists.</title>
        <authorList>
            <consortium name="DOE Joint Genome Institute"/>
            <consortium name="Mycorrhizal Genomics Consortium"/>
            <person name="Kohler A."/>
            <person name="Kuo A."/>
            <person name="Nagy L.G."/>
            <person name="Floudas D."/>
            <person name="Copeland A."/>
            <person name="Barry K.W."/>
            <person name="Cichocki N."/>
            <person name="Veneault-Fourrey C."/>
            <person name="LaButti K."/>
            <person name="Lindquist E.A."/>
            <person name="Lipzen A."/>
            <person name="Lundell T."/>
            <person name="Morin E."/>
            <person name="Murat C."/>
            <person name="Riley R."/>
            <person name="Ohm R."/>
            <person name="Sun H."/>
            <person name="Tunlid A."/>
            <person name="Henrissat B."/>
            <person name="Grigoriev I.V."/>
            <person name="Hibbett D.S."/>
            <person name="Martin F."/>
        </authorList>
    </citation>
    <scope>NUCLEOTIDE SEQUENCE [LARGE SCALE GENOMIC DNA]</scope>
    <source>
        <strain evidence="2">F 1598</strain>
    </source>
</reference>
<gene>
    <name evidence="1" type="ORF">PILCRDRAFT_616432</name>
</gene>
<evidence type="ECO:0000313" key="1">
    <source>
        <dbReference type="EMBL" id="KIM77490.1"/>
    </source>
</evidence>
<dbReference type="InParanoid" id="A0A0C3EY93"/>
<organism evidence="1 2">
    <name type="scientific">Piloderma croceum (strain F 1598)</name>
    <dbReference type="NCBI Taxonomy" id="765440"/>
    <lineage>
        <taxon>Eukaryota</taxon>
        <taxon>Fungi</taxon>
        <taxon>Dikarya</taxon>
        <taxon>Basidiomycota</taxon>
        <taxon>Agaricomycotina</taxon>
        <taxon>Agaricomycetes</taxon>
        <taxon>Agaricomycetidae</taxon>
        <taxon>Atheliales</taxon>
        <taxon>Atheliaceae</taxon>
        <taxon>Piloderma</taxon>
    </lineage>
</organism>
<sequence length="80" mass="9016">MIDEQLHVYSAAEHAIQRHGGNHCLLLPYYYLVGRPSSATVWPDKLTVVHLPQLYSLRTPYTSLNTGKSIPARSELPCHC</sequence>
<reference evidence="1 2" key="1">
    <citation type="submission" date="2014-04" db="EMBL/GenBank/DDBJ databases">
        <authorList>
            <consortium name="DOE Joint Genome Institute"/>
            <person name="Kuo A."/>
            <person name="Tarkka M."/>
            <person name="Buscot F."/>
            <person name="Kohler A."/>
            <person name="Nagy L.G."/>
            <person name="Floudas D."/>
            <person name="Copeland A."/>
            <person name="Barry K.W."/>
            <person name="Cichocki N."/>
            <person name="Veneault-Fourrey C."/>
            <person name="LaButti K."/>
            <person name="Lindquist E.A."/>
            <person name="Lipzen A."/>
            <person name="Lundell T."/>
            <person name="Morin E."/>
            <person name="Murat C."/>
            <person name="Sun H."/>
            <person name="Tunlid A."/>
            <person name="Henrissat B."/>
            <person name="Grigoriev I.V."/>
            <person name="Hibbett D.S."/>
            <person name="Martin F."/>
            <person name="Nordberg H.P."/>
            <person name="Cantor M.N."/>
            <person name="Hua S.X."/>
        </authorList>
    </citation>
    <scope>NUCLEOTIDE SEQUENCE [LARGE SCALE GENOMIC DNA]</scope>
    <source>
        <strain evidence="1 2">F 1598</strain>
    </source>
</reference>
<keyword evidence="2" id="KW-1185">Reference proteome</keyword>
<proteinExistence type="predicted"/>
<protein>
    <submittedName>
        <fullName evidence="1">Uncharacterized protein</fullName>
    </submittedName>
</protein>